<protein>
    <submittedName>
        <fullName evidence="2">Uncharacterized protein</fullName>
    </submittedName>
</protein>
<reference evidence="2" key="1">
    <citation type="submission" date="2017-08" db="EMBL/GenBank/DDBJ databases">
        <authorList>
            <person name="Imhoff J.F."/>
            <person name="Rahn T."/>
            <person name="Kuenzel S."/>
            <person name="Neulinger S.C."/>
        </authorList>
    </citation>
    <scope>NUCLEOTIDE SEQUENCE</scope>
    <source>
        <strain evidence="2">IM 151</strain>
    </source>
</reference>
<reference evidence="2" key="2">
    <citation type="journal article" date="2020" name="Microorganisms">
        <title>Osmotic Adaptation and Compatible Solute Biosynthesis of Phototrophic Bacteria as Revealed from Genome Analyses.</title>
        <authorList>
            <person name="Imhoff J.F."/>
            <person name="Rahn T."/>
            <person name="Kunzel S."/>
            <person name="Keller A."/>
            <person name="Neulinger S.C."/>
        </authorList>
    </citation>
    <scope>NUCLEOTIDE SEQUENCE</scope>
    <source>
        <strain evidence="2">IM 151</strain>
    </source>
</reference>
<feature type="coiled-coil region" evidence="1">
    <location>
        <begin position="11"/>
        <end position="67"/>
    </location>
</feature>
<keyword evidence="1" id="KW-0175">Coiled coil</keyword>
<evidence type="ECO:0000313" key="2">
    <source>
        <dbReference type="EMBL" id="MBK1714639.1"/>
    </source>
</evidence>
<name>A0ABS1DX49_RUBGE</name>
<dbReference type="EMBL" id="NRRU01000075">
    <property type="protein sequence ID" value="MBK1714639.1"/>
    <property type="molecule type" value="Genomic_DNA"/>
</dbReference>
<organism evidence="2 3">
    <name type="scientific">Rubrivivax gelatinosus</name>
    <name type="common">Rhodocyclus gelatinosus</name>
    <name type="synonym">Rhodopseudomonas gelatinosa</name>
    <dbReference type="NCBI Taxonomy" id="28068"/>
    <lineage>
        <taxon>Bacteria</taxon>
        <taxon>Pseudomonadati</taxon>
        <taxon>Pseudomonadota</taxon>
        <taxon>Betaproteobacteria</taxon>
        <taxon>Burkholderiales</taxon>
        <taxon>Sphaerotilaceae</taxon>
        <taxon>Rubrivivax</taxon>
    </lineage>
</organism>
<sequence>MSTTAPIKAKLAELQTARAQAQADRQRLALMLATAEADKAPDIDRRLSEVEAELQLYDRDAARLHAAQRAAEAADAAETVEVIEARLVAGVKQATDPSILDAAKALDKALAKLQDAAQVFIEAGAARRAGVSLAGRALADLVPDARSNVNDGVQAVAHLADASGAQPFVLAALDAVLSTLGLRGRLEYTAPAGTLLDNVQRAHDDLAERLAGWTSANLRALCAPKEQ</sequence>
<accession>A0ABS1DX49</accession>
<evidence type="ECO:0000313" key="3">
    <source>
        <dbReference type="Proteomes" id="UP001041814"/>
    </source>
</evidence>
<dbReference type="Proteomes" id="UP001041814">
    <property type="component" value="Unassembled WGS sequence"/>
</dbReference>
<proteinExistence type="predicted"/>
<comment type="caution">
    <text evidence="2">The sequence shown here is derived from an EMBL/GenBank/DDBJ whole genome shotgun (WGS) entry which is preliminary data.</text>
</comment>
<evidence type="ECO:0000256" key="1">
    <source>
        <dbReference type="SAM" id="Coils"/>
    </source>
</evidence>
<keyword evidence="3" id="KW-1185">Reference proteome</keyword>
<gene>
    <name evidence="2" type="ORF">CKO43_17875</name>
</gene>
<dbReference type="RefSeq" id="WP_200379454.1">
    <property type="nucleotide sequence ID" value="NZ_NRRU01000075.1"/>
</dbReference>